<dbReference type="AlphaFoldDB" id="A0A4U1CG28"/>
<comment type="caution">
    <text evidence="1">The sequence shown here is derived from an EMBL/GenBank/DDBJ whole genome shotgun (WGS) entry which is preliminary data.</text>
</comment>
<protein>
    <recommendedName>
        <fullName evidence="3">Lipoprotein</fullName>
    </recommendedName>
</protein>
<organism evidence="1 2">
    <name type="scientific">Pedobacter frigoris</name>
    <dbReference type="NCBI Taxonomy" id="2571272"/>
    <lineage>
        <taxon>Bacteria</taxon>
        <taxon>Pseudomonadati</taxon>
        <taxon>Bacteroidota</taxon>
        <taxon>Sphingobacteriia</taxon>
        <taxon>Sphingobacteriales</taxon>
        <taxon>Sphingobacteriaceae</taxon>
        <taxon>Pedobacter</taxon>
    </lineage>
</organism>
<gene>
    <name evidence="1" type="ORF">FA047_18460</name>
</gene>
<accession>A0A4U1CG28</accession>
<dbReference type="EMBL" id="SWBQ01000006">
    <property type="protein sequence ID" value="TKC03934.1"/>
    <property type="molecule type" value="Genomic_DNA"/>
</dbReference>
<sequence length="138" mass="14723">MKKIALLLLMGTAMLSCRKDREKSDCNKMCTLDYRSVGIRFVDKNGAPTEVTGFSVVNQRTGEKVYASSAATINMIKGGFLVADDGNLRNLSEAGDNLKVTGTSVETNQTKSAVLKISGGKCACHIAKLSGPDQIAFD</sequence>
<dbReference type="OrthoDB" id="798998at2"/>
<keyword evidence="2" id="KW-1185">Reference proteome</keyword>
<evidence type="ECO:0008006" key="3">
    <source>
        <dbReference type="Google" id="ProtNLM"/>
    </source>
</evidence>
<dbReference type="RefSeq" id="WP_136837572.1">
    <property type="nucleotide sequence ID" value="NZ_SWBQ01000006.1"/>
</dbReference>
<reference evidence="1 2" key="1">
    <citation type="submission" date="2019-04" db="EMBL/GenBank/DDBJ databases">
        <title>Pedobacter sp. RP-3-15 sp. nov., isolated from Arctic soil.</title>
        <authorList>
            <person name="Dahal R.H."/>
            <person name="Kim D.-U."/>
        </authorList>
    </citation>
    <scope>NUCLEOTIDE SEQUENCE [LARGE SCALE GENOMIC DNA]</scope>
    <source>
        <strain evidence="1 2">RP-3-15</strain>
    </source>
</reference>
<evidence type="ECO:0000313" key="1">
    <source>
        <dbReference type="EMBL" id="TKC03934.1"/>
    </source>
</evidence>
<evidence type="ECO:0000313" key="2">
    <source>
        <dbReference type="Proteomes" id="UP000307244"/>
    </source>
</evidence>
<name>A0A4U1CG28_9SPHI</name>
<proteinExistence type="predicted"/>
<dbReference type="PROSITE" id="PS51257">
    <property type="entry name" value="PROKAR_LIPOPROTEIN"/>
    <property type="match status" value="1"/>
</dbReference>
<dbReference type="Proteomes" id="UP000307244">
    <property type="component" value="Unassembled WGS sequence"/>
</dbReference>